<organism evidence="2 3">
    <name type="scientific">Flavonifractor plautii 1_3_50AFAA</name>
    <dbReference type="NCBI Taxonomy" id="742738"/>
    <lineage>
        <taxon>Bacteria</taxon>
        <taxon>Bacillati</taxon>
        <taxon>Bacillota</taxon>
        <taxon>Clostridia</taxon>
        <taxon>Eubacteriales</taxon>
        <taxon>Oscillospiraceae</taxon>
        <taxon>Flavonifractor</taxon>
    </lineage>
</organism>
<dbReference type="AlphaFoldDB" id="A0A096CRE6"/>
<evidence type="ECO:0008006" key="4">
    <source>
        <dbReference type="Google" id="ProtNLM"/>
    </source>
</evidence>
<sequence>MEETVLREQLRTVDESLLFLLLIVLSVLLSYWGVRIQREGLCRTLQGDAEGAAALPRVFPIRLSASALVVGALGFFLCLALKTERETARGGTPAARRSACTNLWASLFVFLAALLRLDDLLGTRDASGEVI</sequence>
<keyword evidence="1" id="KW-1133">Transmembrane helix</keyword>
<dbReference type="GeneID" id="63971646"/>
<dbReference type="PATRIC" id="fig|742738.3.peg.289"/>
<accession>A0A096CRE6</accession>
<dbReference type="EMBL" id="ADLO01000008">
    <property type="protein sequence ID" value="KGF57342.1"/>
    <property type="molecule type" value="Genomic_DNA"/>
</dbReference>
<keyword evidence="3" id="KW-1185">Reference proteome</keyword>
<dbReference type="eggNOG" id="ENOG50331U5">
    <property type="taxonomic scope" value="Bacteria"/>
</dbReference>
<keyword evidence="1" id="KW-0812">Transmembrane</keyword>
<name>A0A096CRE6_FLAPL</name>
<feature type="transmembrane region" description="Helical" evidence="1">
    <location>
        <begin position="101"/>
        <end position="117"/>
    </location>
</feature>
<evidence type="ECO:0000313" key="3">
    <source>
        <dbReference type="Proteomes" id="UP000029585"/>
    </source>
</evidence>
<gene>
    <name evidence="2" type="ORF">HMPREF9460_00276</name>
</gene>
<feature type="transmembrane region" description="Helical" evidence="1">
    <location>
        <begin position="61"/>
        <end position="81"/>
    </location>
</feature>
<keyword evidence="1" id="KW-0472">Membrane</keyword>
<evidence type="ECO:0000313" key="2">
    <source>
        <dbReference type="EMBL" id="KGF57342.1"/>
    </source>
</evidence>
<dbReference type="Proteomes" id="UP000029585">
    <property type="component" value="Unassembled WGS sequence"/>
</dbReference>
<feature type="transmembrane region" description="Helical" evidence="1">
    <location>
        <begin position="17"/>
        <end position="34"/>
    </location>
</feature>
<dbReference type="RefSeq" id="WP_007489885.1">
    <property type="nucleotide sequence ID" value="NZ_KN174161.1"/>
</dbReference>
<dbReference type="HOGENOM" id="CLU_1923936_0_0_9"/>
<protein>
    <recommendedName>
        <fullName evidence="4">DUF5671 domain-containing protein</fullName>
    </recommendedName>
</protein>
<comment type="caution">
    <text evidence="2">The sequence shown here is derived from an EMBL/GenBank/DDBJ whole genome shotgun (WGS) entry which is preliminary data.</text>
</comment>
<proteinExistence type="predicted"/>
<evidence type="ECO:0000256" key="1">
    <source>
        <dbReference type="SAM" id="Phobius"/>
    </source>
</evidence>
<reference evidence="2 3" key="1">
    <citation type="submission" date="2011-08" db="EMBL/GenBank/DDBJ databases">
        <title>The Genome Sequence of Clostridium orbiscindens 1_3_50AFAA.</title>
        <authorList>
            <consortium name="The Broad Institute Genome Sequencing Platform"/>
            <person name="Earl A."/>
            <person name="Ward D."/>
            <person name="Feldgarden M."/>
            <person name="Gevers D."/>
            <person name="Daigneault M."/>
            <person name="Strauss J."/>
            <person name="Allen-Vercoe E."/>
            <person name="Young S.K."/>
            <person name="Zeng Q."/>
            <person name="Gargeya S."/>
            <person name="Fitzgerald M."/>
            <person name="Haas B."/>
            <person name="Abouelleil A."/>
            <person name="Alvarado L."/>
            <person name="Arachchi H.M."/>
            <person name="Berlin A."/>
            <person name="Brown A."/>
            <person name="Chapman S.B."/>
            <person name="Chen Z."/>
            <person name="Dunbar C."/>
            <person name="Freedman E."/>
            <person name="Gearin G."/>
            <person name="Gellesch M."/>
            <person name="Goldberg J."/>
            <person name="Griggs A."/>
            <person name="Gujja S."/>
            <person name="Heiman D."/>
            <person name="Howarth C."/>
            <person name="Larson L."/>
            <person name="Lui A."/>
            <person name="MacDonald P.J.P."/>
            <person name="Montmayeur A."/>
            <person name="Murphy C."/>
            <person name="Neiman D."/>
            <person name="Pearson M."/>
            <person name="Priest M."/>
            <person name="Roberts A."/>
            <person name="Saif S."/>
            <person name="Shea T."/>
            <person name="Shenoy N."/>
            <person name="Sisk P."/>
            <person name="Stolte C."/>
            <person name="Sykes S."/>
            <person name="Wortman J."/>
            <person name="Nusbaum C."/>
            <person name="Birren B."/>
        </authorList>
    </citation>
    <scope>NUCLEOTIDE SEQUENCE [LARGE SCALE GENOMIC DNA]</scope>
    <source>
        <strain evidence="2 3">1_3_50AFAA</strain>
    </source>
</reference>